<organism evidence="2">
    <name type="scientific">Attheya septentrionalis</name>
    <dbReference type="NCBI Taxonomy" id="420275"/>
    <lineage>
        <taxon>Eukaryota</taxon>
        <taxon>Sar</taxon>
        <taxon>Stramenopiles</taxon>
        <taxon>Ochrophyta</taxon>
        <taxon>Bacillariophyta</taxon>
        <taxon>Coscinodiscophyceae</taxon>
        <taxon>Chaetocerotophycidae</taxon>
        <taxon>Chaetocerotales</taxon>
        <taxon>Attheyaceae</taxon>
        <taxon>Attheya</taxon>
    </lineage>
</organism>
<feature type="compositionally biased region" description="Low complexity" evidence="1">
    <location>
        <begin position="70"/>
        <end position="84"/>
    </location>
</feature>
<feature type="compositionally biased region" description="Pro residues" evidence="1">
    <location>
        <begin position="125"/>
        <end position="138"/>
    </location>
</feature>
<gene>
    <name evidence="2" type="ORF">ASEP1449_LOCUS3651</name>
</gene>
<accession>A0A7S2U8H0</accession>
<feature type="compositionally biased region" description="Basic and acidic residues" evidence="1">
    <location>
        <begin position="1"/>
        <end position="19"/>
    </location>
</feature>
<proteinExistence type="predicted"/>
<name>A0A7S2U8H0_9STRA</name>
<dbReference type="EMBL" id="HBHQ01005455">
    <property type="protein sequence ID" value="CAD9811826.1"/>
    <property type="molecule type" value="Transcribed_RNA"/>
</dbReference>
<protein>
    <submittedName>
        <fullName evidence="2">Uncharacterized protein</fullName>
    </submittedName>
</protein>
<feature type="region of interest" description="Disordered" evidence="1">
    <location>
        <begin position="1"/>
        <end position="205"/>
    </location>
</feature>
<reference evidence="2" key="1">
    <citation type="submission" date="2021-01" db="EMBL/GenBank/DDBJ databases">
        <authorList>
            <person name="Corre E."/>
            <person name="Pelletier E."/>
            <person name="Niang G."/>
            <person name="Scheremetjew M."/>
            <person name="Finn R."/>
            <person name="Kale V."/>
            <person name="Holt S."/>
            <person name="Cochrane G."/>
            <person name="Meng A."/>
            <person name="Brown T."/>
            <person name="Cohen L."/>
        </authorList>
    </citation>
    <scope>NUCLEOTIDE SEQUENCE</scope>
    <source>
        <strain evidence="2">CCMP2084</strain>
    </source>
</reference>
<dbReference type="AlphaFoldDB" id="A0A7S2U8H0"/>
<evidence type="ECO:0000256" key="1">
    <source>
        <dbReference type="SAM" id="MobiDB-lite"/>
    </source>
</evidence>
<evidence type="ECO:0000313" key="2">
    <source>
        <dbReference type="EMBL" id="CAD9811826.1"/>
    </source>
</evidence>
<sequence length="205" mass="23043">MKRPGEDGDQTSKRLREEQQDAFAHDMAQLNAAAMMEAERRQHQQQQQQPQMNAGVVHRIEDSSDESSSHQHNNNSMANNTSMMSDEESILLMEDSRSHRAWLHAPTAGPRRPRVGHDFQVWALPIPPPALTHRPPPQQQQQVNDPERDTAGTNNHHHNQPAPAQHLESDTVDEDGGGQWLSAQGERHPRIGADYQASLPGPQIR</sequence>